<feature type="region of interest" description="Disordered" evidence="5">
    <location>
        <begin position="491"/>
        <end position="556"/>
    </location>
</feature>
<evidence type="ECO:0000259" key="6">
    <source>
        <dbReference type="SMART" id="SM00693"/>
    </source>
</evidence>
<feature type="region of interest" description="Disordered" evidence="5">
    <location>
        <begin position="354"/>
        <end position="440"/>
    </location>
</feature>
<dbReference type="PANTHER" id="PTHR31679">
    <property type="entry name" value="PEROXISOMAL MEMBRANE PROTEIN PEX30-RELATED"/>
    <property type="match status" value="1"/>
</dbReference>
<proteinExistence type="predicted"/>
<dbReference type="GO" id="GO:0012505">
    <property type="term" value="C:endomembrane system"/>
    <property type="evidence" value="ECO:0007669"/>
    <property type="project" value="UniProtKB-SubCell"/>
</dbReference>
<gene>
    <name evidence="7" type="ORF">BD410DRAFT_802050</name>
</gene>
<keyword evidence="8" id="KW-1185">Reference proteome</keyword>
<dbReference type="STRING" id="50990.A0A4Y7Q950"/>
<dbReference type="Pfam" id="PF06398">
    <property type="entry name" value="Pex24p"/>
    <property type="match status" value="2"/>
</dbReference>
<dbReference type="OrthoDB" id="5586090at2759"/>
<dbReference type="GO" id="GO:0007031">
    <property type="term" value="P:peroxisome organization"/>
    <property type="evidence" value="ECO:0007669"/>
    <property type="project" value="UniProtKB-ARBA"/>
</dbReference>
<comment type="subcellular location">
    <subcellularLocation>
        <location evidence="1">Endomembrane system</location>
        <topology evidence="1">Multi-pass membrane protein</topology>
    </subcellularLocation>
</comment>
<keyword evidence="2" id="KW-0812">Transmembrane</keyword>
<feature type="compositionally biased region" description="Acidic residues" evidence="5">
    <location>
        <begin position="427"/>
        <end position="436"/>
    </location>
</feature>
<evidence type="ECO:0000313" key="8">
    <source>
        <dbReference type="Proteomes" id="UP000294933"/>
    </source>
</evidence>
<dbReference type="InterPro" id="IPR006614">
    <property type="entry name" value="Peroxin/Ferlin"/>
</dbReference>
<keyword evidence="3" id="KW-1133">Transmembrane helix</keyword>
<reference evidence="7 8" key="1">
    <citation type="submission" date="2018-06" db="EMBL/GenBank/DDBJ databases">
        <title>A transcriptomic atlas of mushroom development highlights an independent origin of complex multicellularity.</title>
        <authorList>
            <consortium name="DOE Joint Genome Institute"/>
            <person name="Krizsan K."/>
            <person name="Almasi E."/>
            <person name="Merenyi Z."/>
            <person name="Sahu N."/>
            <person name="Viragh M."/>
            <person name="Koszo T."/>
            <person name="Mondo S."/>
            <person name="Kiss B."/>
            <person name="Balint B."/>
            <person name="Kues U."/>
            <person name="Barry K."/>
            <person name="Hegedus J.C."/>
            <person name="Henrissat B."/>
            <person name="Johnson J."/>
            <person name="Lipzen A."/>
            <person name="Ohm R."/>
            <person name="Nagy I."/>
            <person name="Pangilinan J."/>
            <person name="Yan J."/>
            <person name="Xiong Y."/>
            <person name="Grigoriev I.V."/>
            <person name="Hibbett D.S."/>
            <person name="Nagy L.G."/>
        </authorList>
    </citation>
    <scope>NUCLEOTIDE SEQUENCE [LARGE SCALE GENOMIC DNA]</scope>
    <source>
        <strain evidence="7 8">SZMC22713</strain>
    </source>
</reference>
<evidence type="ECO:0000256" key="5">
    <source>
        <dbReference type="SAM" id="MobiDB-lite"/>
    </source>
</evidence>
<dbReference type="AlphaFoldDB" id="A0A4Y7Q950"/>
<feature type="compositionally biased region" description="Polar residues" evidence="5">
    <location>
        <begin position="491"/>
        <end position="518"/>
    </location>
</feature>
<feature type="compositionally biased region" description="Basic and acidic residues" evidence="5">
    <location>
        <begin position="373"/>
        <end position="386"/>
    </location>
</feature>
<organism evidence="7 8">
    <name type="scientific">Rickenella mellea</name>
    <dbReference type="NCBI Taxonomy" id="50990"/>
    <lineage>
        <taxon>Eukaryota</taxon>
        <taxon>Fungi</taxon>
        <taxon>Dikarya</taxon>
        <taxon>Basidiomycota</taxon>
        <taxon>Agaricomycotina</taxon>
        <taxon>Agaricomycetes</taxon>
        <taxon>Hymenochaetales</taxon>
        <taxon>Rickenellaceae</taxon>
        <taxon>Rickenella</taxon>
    </lineage>
</organism>
<protein>
    <recommendedName>
        <fullName evidence="6">Peroxin/Ferlin domain-containing protein</fullName>
    </recommendedName>
</protein>
<evidence type="ECO:0000313" key="7">
    <source>
        <dbReference type="EMBL" id="TDL24183.1"/>
    </source>
</evidence>
<dbReference type="VEuPathDB" id="FungiDB:BD410DRAFT_802050"/>
<evidence type="ECO:0000256" key="2">
    <source>
        <dbReference type="ARBA" id="ARBA00022692"/>
    </source>
</evidence>
<name>A0A4Y7Q950_9AGAM</name>
<evidence type="ECO:0000256" key="1">
    <source>
        <dbReference type="ARBA" id="ARBA00004127"/>
    </source>
</evidence>
<evidence type="ECO:0000256" key="4">
    <source>
        <dbReference type="ARBA" id="ARBA00023136"/>
    </source>
</evidence>
<dbReference type="InterPro" id="IPR052646">
    <property type="entry name" value="Peroxisomal_PEX28-32"/>
</dbReference>
<evidence type="ECO:0000256" key="3">
    <source>
        <dbReference type="ARBA" id="ARBA00022989"/>
    </source>
</evidence>
<dbReference type="SMART" id="SM00693">
    <property type="entry name" value="DysFN"/>
    <property type="match status" value="1"/>
</dbReference>
<dbReference type="InterPro" id="IPR010482">
    <property type="entry name" value="TECPR1-like_DysF"/>
</dbReference>
<accession>A0A4Y7Q950</accession>
<dbReference type="PANTHER" id="PTHR31679:SF2">
    <property type="entry name" value="PEROXISOMAL MEMBRANE PROTEIN PEX30-RELATED"/>
    <property type="match status" value="1"/>
</dbReference>
<dbReference type="GO" id="GO:0005778">
    <property type="term" value="C:peroxisomal membrane"/>
    <property type="evidence" value="ECO:0007669"/>
    <property type="project" value="TreeGrafter"/>
</dbReference>
<sequence length="569" mass="63250">MPRFSAKRGLSNYLEHNYFLSAEALSFLASMSSSTTSSPVKTVFAPSTSPAIPTLIDFLNNVPSPLVSSLVTLSPYITAIRWTIEVLNWKSSYSDSWLALAAWWAVCLLSGPVLRYALPVVFISAIASGTWLRRKPQPRPTTEQTLQSTIVDLTAIESNIPSLPEITIVPLHTLLRASAILYVPYLVLTYIVRLRVLLAITGTILLTWRAPWARTVRLVLWRSAWVRWSLYRIWSRLSGQPISQHSLAITTKTRFTDDLPTHTSRFVFTIFENQRWWVGLDWTAALLPAERPSWSAASQQPLAPPSAFALPQSRSVVMDDGHGGVVRRTARWTWEEGEWRVVVKRVDGGLRRVERMVPSTSGKDDQPASPSGKKFDKTVKKMKELGSGRVRSGSTSKDGEVGDVETLGDVQTVVDAEEEGRDHVDGDEHESEEPFTDVDGWVYGDNQWKGSSPQGGIGKYTRYRRWTRIAVLSEIVEPATAAEVQEQIRRTQQSVNASKMTPNSSPTLTKREINTSASGVVGEGSEAPASPVQRQRSEMGSTEEEKRTLGSPSLRQRLKAVVHANTLIS</sequence>
<keyword evidence="4" id="KW-0472">Membrane</keyword>
<dbReference type="EMBL" id="ML170167">
    <property type="protein sequence ID" value="TDL24183.1"/>
    <property type="molecule type" value="Genomic_DNA"/>
</dbReference>
<feature type="domain" description="Peroxin/Ferlin" evidence="6">
    <location>
        <begin position="263"/>
        <end position="342"/>
    </location>
</feature>
<dbReference type="Proteomes" id="UP000294933">
    <property type="component" value="Unassembled WGS sequence"/>
</dbReference>